<reference evidence="1" key="1">
    <citation type="submission" date="2015-04" db="UniProtKB">
        <authorList>
            <consortium name="EnsemblPlants"/>
        </authorList>
    </citation>
    <scope>IDENTIFICATION</scope>
</reference>
<dbReference type="HOGENOM" id="CLU_1672016_0_0_1"/>
<organism evidence="1">
    <name type="scientific">Oryza glumipatula</name>
    <dbReference type="NCBI Taxonomy" id="40148"/>
    <lineage>
        <taxon>Eukaryota</taxon>
        <taxon>Viridiplantae</taxon>
        <taxon>Streptophyta</taxon>
        <taxon>Embryophyta</taxon>
        <taxon>Tracheophyta</taxon>
        <taxon>Spermatophyta</taxon>
        <taxon>Magnoliopsida</taxon>
        <taxon>Liliopsida</taxon>
        <taxon>Poales</taxon>
        <taxon>Poaceae</taxon>
        <taxon>BOP clade</taxon>
        <taxon>Oryzoideae</taxon>
        <taxon>Oryzeae</taxon>
        <taxon>Oryzinae</taxon>
        <taxon>Oryza</taxon>
    </lineage>
</organism>
<reference evidence="1" key="2">
    <citation type="submission" date="2018-05" db="EMBL/GenBank/DDBJ databases">
        <title>OgluRS3 (Oryza glumaepatula Reference Sequence Version 3).</title>
        <authorList>
            <person name="Zhang J."/>
            <person name="Kudrna D."/>
            <person name="Lee S."/>
            <person name="Talag J."/>
            <person name="Welchert J."/>
            <person name="Wing R.A."/>
        </authorList>
    </citation>
    <scope>NUCLEOTIDE SEQUENCE [LARGE SCALE GENOMIC DNA]</scope>
</reference>
<evidence type="ECO:0000313" key="1">
    <source>
        <dbReference type="EnsemblPlants" id="OGLUM11G14180.1"/>
    </source>
</evidence>
<keyword evidence="2" id="KW-1185">Reference proteome</keyword>
<accession>A0A0E0BJE5</accession>
<protein>
    <submittedName>
        <fullName evidence="1">Uncharacterized protein</fullName>
    </submittedName>
</protein>
<dbReference type="Proteomes" id="UP000026961">
    <property type="component" value="Chromosome 11"/>
</dbReference>
<name>A0A0E0BJE5_9ORYZ</name>
<proteinExistence type="predicted"/>
<dbReference type="Gramene" id="OGLUM11G14180.1">
    <property type="protein sequence ID" value="OGLUM11G14180.1"/>
    <property type="gene ID" value="OGLUM11G14180"/>
</dbReference>
<dbReference type="AlphaFoldDB" id="A0A0E0BJE5"/>
<dbReference type="EnsemblPlants" id="OGLUM11G14180.1">
    <property type="protein sequence ID" value="OGLUM11G14180.1"/>
    <property type="gene ID" value="OGLUM11G14180"/>
</dbReference>
<sequence>MPFLGETKSSARRFPIGPNIINQEQLKPLITQLDSVTDLPFPDIGSIQDWVRATLGASANGAVCSSQNSEGERRYSSIPMPFLGETKKRQEEEAKRRIQEEIIGCIYDAQVWSKGQFGAKSKRGDGGESGDDDGIELEALQPIGIFLKVFNTSTKFYP</sequence>
<evidence type="ECO:0000313" key="2">
    <source>
        <dbReference type="Proteomes" id="UP000026961"/>
    </source>
</evidence>
<dbReference type="STRING" id="40148.A0A0E0BJE5"/>